<name>A0A7L5DP12_9BACT</name>
<keyword evidence="7" id="KW-0732">Signal</keyword>
<sequence length="304" mass="33095">MAASKLPIYSALAANLAIAATKFVAASVTGSSAMISEGIHSLVDTLNEILLLVGIKRSQKPADARRPFGYGKELYFWAFIVSILIFGVGGGVSFYEGITHLQHPQPIEDPLWNYIVLGIAFALDGTSFITALKEFNRQRGTTPFWEAVRRSKDPSTFVVLFEDASDLLGLIVAFLGVFLGHQLNNPVFDGVASILIGLILTAVSLVLARESRSLLMGESMSQDTLQQIVGLVENDPAVSKVLESPSMYQAPEEVILILVIDFNDRLTIDDINKTIPKIRQTIRGQFPLVKRIIIEPGVAGQPTV</sequence>
<dbReference type="PANTHER" id="PTHR13414">
    <property type="entry name" value="HUEL-CATION TRANSPORTER"/>
    <property type="match status" value="1"/>
</dbReference>
<protein>
    <submittedName>
        <fullName evidence="9">Cation transporter</fullName>
    </submittedName>
</protein>
<dbReference type="InterPro" id="IPR002524">
    <property type="entry name" value="Cation_efflux"/>
</dbReference>
<keyword evidence="3 6" id="KW-0812">Transmembrane</keyword>
<comment type="subcellular location">
    <subcellularLocation>
        <location evidence="1">Membrane</location>
        <topology evidence="1">Multi-pass membrane protein</topology>
    </subcellularLocation>
</comment>
<evidence type="ECO:0000313" key="10">
    <source>
        <dbReference type="Proteomes" id="UP000501128"/>
    </source>
</evidence>
<dbReference type="Proteomes" id="UP000501128">
    <property type="component" value="Chromosome"/>
</dbReference>
<dbReference type="EMBL" id="CP051677">
    <property type="protein sequence ID" value="QJD79302.1"/>
    <property type="molecule type" value="Genomic_DNA"/>
</dbReference>
<evidence type="ECO:0000256" key="2">
    <source>
        <dbReference type="ARBA" id="ARBA00022448"/>
    </source>
</evidence>
<reference evidence="9 10" key="1">
    <citation type="submission" date="2020-04" db="EMBL/GenBank/DDBJ databases">
        <title>Genome sequencing of novel species.</title>
        <authorList>
            <person name="Heo J."/>
            <person name="Kim S.-J."/>
            <person name="Kim J.-S."/>
            <person name="Hong S.-B."/>
            <person name="Kwon S.-W."/>
        </authorList>
    </citation>
    <scope>NUCLEOTIDE SEQUENCE [LARGE SCALE GENOMIC DNA]</scope>
    <source>
        <strain evidence="9 10">CJU-R4</strain>
    </source>
</reference>
<feature type="transmembrane region" description="Helical" evidence="6">
    <location>
        <begin position="157"/>
        <end position="179"/>
    </location>
</feature>
<keyword evidence="2" id="KW-0813">Transport</keyword>
<keyword evidence="10" id="KW-1185">Reference proteome</keyword>
<dbReference type="RefSeq" id="WP_169551268.1">
    <property type="nucleotide sequence ID" value="NZ_CP051677.1"/>
</dbReference>
<dbReference type="SUPFAM" id="SSF161111">
    <property type="entry name" value="Cation efflux protein transmembrane domain-like"/>
    <property type="match status" value="1"/>
</dbReference>
<evidence type="ECO:0000256" key="1">
    <source>
        <dbReference type="ARBA" id="ARBA00004141"/>
    </source>
</evidence>
<proteinExistence type="predicted"/>
<evidence type="ECO:0000256" key="5">
    <source>
        <dbReference type="ARBA" id="ARBA00023136"/>
    </source>
</evidence>
<dbReference type="InterPro" id="IPR027469">
    <property type="entry name" value="Cation_efflux_TMD_sf"/>
</dbReference>
<dbReference type="GO" id="GO:0006829">
    <property type="term" value="P:zinc ion transport"/>
    <property type="evidence" value="ECO:0007669"/>
    <property type="project" value="InterPro"/>
</dbReference>
<keyword evidence="5 6" id="KW-0472">Membrane</keyword>
<dbReference type="KEGG" id="srho:HH216_13435"/>
<feature type="transmembrane region" description="Helical" evidence="6">
    <location>
        <begin position="74"/>
        <end position="95"/>
    </location>
</feature>
<feature type="transmembrane region" description="Helical" evidence="6">
    <location>
        <begin position="111"/>
        <end position="132"/>
    </location>
</feature>
<evidence type="ECO:0000259" key="8">
    <source>
        <dbReference type="Pfam" id="PF01545"/>
    </source>
</evidence>
<dbReference type="Pfam" id="PF01545">
    <property type="entry name" value="Cation_efflux"/>
    <property type="match status" value="1"/>
</dbReference>
<dbReference type="GO" id="GO:0008324">
    <property type="term" value="F:monoatomic cation transmembrane transporter activity"/>
    <property type="evidence" value="ECO:0007669"/>
    <property type="project" value="InterPro"/>
</dbReference>
<dbReference type="NCBIfam" id="TIGR01297">
    <property type="entry name" value="CDF"/>
    <property type="match status" value="1"/>
</dbReference>
<dbReference type="GO" id="GO:0016020">
    <property type="term" value="C:membrane"/>
    <property type="evidence" value="ECO:0007669"/>
    <property type="project" value="UniProtKB-SubCell"/>
</dbReference>
<organism evidence="9 10">
    <name type="scientific">Spirosoma rhododendri</name>
    <dbReference type="NCBI Taxonomy" id="2728024"/>
    <lineage>
        <taxon>Bacteria</taxon>
        <taxon>Pseudomonadati</taxon>
        <taxon>Bacteroidota</taxon>
        <taxon>Cytophagia</taxon>
        <taxon>Cytophagales</taxon>
        <taxon>Cytophagaceae</taxon>
        <taxon>Spirosoma</taxon>
    </lineage>
</organism>
<evidence type="ECO:0000256" key="4">
    <source>
        <dbReference type="ARBA" id="ARBA00022989"/>
    </source>
</evidence>
<evidence type="ECO:0000256" key="6">
    <source>
        <dbReference type="SAM" id="Phobius"/>
    </source>
</evidence>
<feature type="signal peptide" evidence="7">
    <location>
        <begin position="1"/>
        <end position="19"/>
    </location>
</feature>
<evidence type="ECO:0000256" key="3">
    <source>
        <dbReference type="ARBA" id="ARBA00022692"/>
    </source>
</evidence>
<feature type="chain" id="PRO_5029639409" evidence="7">
    <location>
        <begin position="20"/>
        <end position="304"/>
    </location>
</feature>
<feature type="transmembrane region" description="Helical" evidence="6">
    <location>
        <begin position="191"/>
        <end position="208"/>
    </location>
</feature>
<gene>
    <name evidence="9" type="ORF">HH216_13435</name>
</gene>
<dbReference type="Gene3D" id="1.20.1510.10">
    <property type="entry name" value="Cation efflux protein transmembrane domain"/>
    <property type="match status" value="1"/>
</dbReference>
<accession>A0A7L5DP12</accession>
<evidence type="ECO:0000313" key="9">
    <source>
        <dbReference type="EMBL" id="QJD79302.1"/>
    </source>
</evidence>
<dbReference type="AlphaFoldDB" id="A0A7L5DP12"/>
<dbReference type="InterPro" id="IPR040177">
    <property type="entry name" value="SLC30A9"/>
</dbReference>
<dbReference type="PANTHER" id="PTHR13414:SF9">
    <property type="entry name" value="PROTON-COUPLED ZINC ANTIPORTER SLC30A9, MITOCHONDRIAL"/>
    <property type="match status" value="1"/>
</dbReference>
<keyword evidence="4 6" id="KW-1133">Transmembrane helix</keyword>
<evidence type="ECO:0000256" key="7">
    <source>
        <dbReference type="SAM" id="SignalP"/>
    </source>
</evidence>
<dbReference type="InterPro" id="IPR058533">
    <property type="entry name" value="Cation_efflux_TM"/>
</dbReference>
<feature type="domain" description="Cation efflux protein transmembrane" evidence="8">
    <location>
        <begin position="10"/>
        <end position="216"/>
    </location>
</feature>